<reference evidence="5 6" key="1">
    <citation type="journal article" date="2009" name="Science">
        <title>Green evolution and dynamic adaptations revealed by genomes of the marine picoeukaryotes Micromonas.</title>
        <authorList>
            <person name="Worden A.Z."/>
            <person name="Lee J.H."/>
            <person name="Mock T."/>
            <person name="Rouze P."/>
            <person name="Simmons M.P."/>
            <person name="Aerts A.L."/>
            <person name="Allen A.E."/>
            <person name="Cuvelier M.L."/>
            <person name="Derelle E."/>
            <person name="Everett M.V."/>
            <person name="Foulon E."/>
            <person name="Grimwood J."/>
            <person name="Gundlach H."/>
            <person name="Henrissat B."/>
            <person name="Napoli C."/>
            <person name="McDonald S.M."/>
            <person name="Parker M.S."/>
            <person name="Rombauts S."/>
            <person name="Salamov A."/>
            <person name="Von Dassow P."/>
            <person name="Badger J.H."/>
            <person name="Coutinho P.M."/>
            <person name="Demir E."/>
            <person name="Dubchak I."/>
            <person name="Gentemann C."/>
            <person name="Eikrem W."/>
            <person name="Gready J.E."/>
            <person name="John U."/>
            <person name="Lanier W."/>
            <person name="Lindquist E.A."/>
            <person name="Lucas S."/>
            <person name="Mayer K.F."/>
            <person name="Moreau H."/>
            <person name="Not F."/>
            <person name="Otillar R."/>
            <person name="Panaud O."/>
            <person name="Pangilinan J."/>
            <person name="Paulsen I."/>
            <person name="Piegu B."/>
            <person name="Poliakov A."/>
            <person name="Robbens S."/>
            <person name="Schmutz J."/>
            <person name="Toulza E."/>
            <person name="Wyss T."/>
            <person name="Zelensky A."/>
            <person name="Zhou K."/>
            <person name="Armbrust E.V."/>
            <person name="Bhattacharya D."/>
            <person name="Goodenough U.W."/>
            <person name="Van de Peer Y."/>
            <person name="Grigoriev I.V."/>
        </authorList>
    </citation>
    <scope>NUCLEOTIDE SEQUENCE [LARGE SCALE GENOMIC DNA]</scope>
    <source>
        <strain evidence="6">RCC299 / NOUM17</strain>
    </source>
</reference>
<dbReference type="OMA" id="SVFRRCD"/>
<dbReference type="InParanoid" id="C1EI37"/>
<dbReference type="PANTHER" id="PTHR11161">
    <property type="entry name" value="O-ACYLTRANSFERASE"/>
    <property type="match status" value="1"/>
</dbReference>
<feature type="transmembrane region" description="Helical" evidence="2">
    <location>
        <begin position="508"/>
        <end position="528"/>
    </location>
</feature>
<dbReference type="KEGG" id="mis:MICPUN_64439"/>
<dbReference type="InterPro" id="IPR052728">
    <property type="entry name" value="O2_lipid_transport_reg"/>
</dbReference>
<feature type="region of interest" description="Disordered" evidence="1">
    <location>
        <begin position="274"/>
        <end position="321"/>
    </location>
</feature>
<dbReference type="EMBL" id="CP001333">
    <property type="protein sequence ID" value="ACO67789.1"/>
    <property type="molecule type" value="Genomic_DNA"/>
</dbReference>
<gene>
    <name evidence="5" type="ORF">MICPUN_64439</name>
</gene>
<name>C1EI37_MICCC</name>
<keyword evidence="2" id="KW-0472">Membrane</keyword>
<feature type="chain" id="PRO_5002909171" description="Acyltransferase 3 domain-containing protein" evidence="3">
    <location>
        <begin position="18"/>
        <end position="577"/>
    </location>
</feature>
<dbReference type="PANTHER" id="PTHR11161:SF0">
    <property type="entry name" value="O-ACYLTRANSFERASE LIKE PROTEIN"/>
    <property type="match status" value="1"/>
</dbReference>
<evidence type="ECO:0000313" key="5">
    <source>
        <dbReference type="EMBL" id="ACO67789.1"/>
    </source>
</evidence>
<feature type="transmembrane region" description="Helical" evidence="2">
    <location>
        <begin position="443"/>
        <end position="460"/>
    </location>
</feature>
<dbReference type="eggNOG" id="KOG3700">
    <property type="taxonomic scope" value="Eukaryota"/>
</dbReference>
<keyword evidence="3" id="KW-0732">Signal</keyword>
<evidence type="ECO:0000256" key="2">
    <source>
        <dbReference type="SAM" id="Phobius"/>
    </source>
</evidence>
<evidence type="ECO:0000256" key="3">
    <source>
        <dbReference type="SAM" id="SignalP"/>
    </source>
</evidence>
<protein>
    <recommendedName>
        <fullName evidence="4">Acyltransferase 3 domain-containing protein</fullName>
    </recommendedName>
</protein>
<accession>C1EI37</accession>
<evidence type="ECO:0000256" key="1">
    <source>
        <dbReference type="SAM" id="MobiDB-lite"/>
    </source>
</evidence>
<proteinExistence type="predicted"/>
<keyword evidence="2" id="KW-0812">Transmembrane</keyword>
<organism evidence="5 6">
    <name type="scientific">Micromonas commoda (strain RCC299 / NOUM17 / CCMP2709)</name>
    <name type="common">Picoplanktonic green alga</name>
    <dbReference type="NCBI Taxonomy" id="296587"/>
    <lineage>
        <taxon>Eukaryota</taxon>
        <taxon>Viridiplantae</taxon>
        <taxon>Chlorophyta</taxon>
        <taxon>Mamiellophyceae</taxon>
        <taxon>Mamiellales</taxon>
        <taxon>Mamiellaceae</taxon>
        <taxon>Micromonas</taxon>
    </lineage>
</organism>
<feature type="transmembrane region" description="Helical" evidence="2">
    <location>
        <begin position="535"/>
        <end position="556"/>
    </location>
</feature>
<dbReference type="OrthoDB" id="514735at2759"/>
<dbReference type="RefSeq" id="XP_002506531.1">
    <property type="nucleotide sequence ID" value="XM_002506485.1"/>
</dbReference>
<feature type="transmembrane region" description="Helical" evidence="2">
    <location>
        <begin position="358"/>
        <end position="376"/>
    </location>
</feature>
<dbReference type="GeneID" id="8249462"/>
<keyword evidence="6" id="KW-1185">Reference proteome</keyword>
<feature type="transmembrane region" description="Helical" evidence="2">
    <location>
        <begin position="242"/>
        <end position="266"/>
    </location>
</feature>
<dbReference type="InterPro" id="IPR002656">
    <property type="entry name" value="Acyl_transf_3_dom"/>
</dbReference>
<evidence type="ECO:0000313" key="6">
    <source>
        <dbReference type="Proteomes" id="UP000002009"/>
    </source>
</evidence>
<dbReference type="Pfam" id="PF01757">
    <property type="entry name" value="Acyl_transf_3"/>
    <property type="match status" value="1"/>
</dbReference>
<feature type="domain" description="Acyltransferase 3" evidence="4">
    <location>
        <begin position="352"/>
        <end position="554"/>
    </location>
</feature>
<sequence>MWRLAVIILLLVGSARGGDGSEGGFADPSSGSVDCAAVYPGIDEACCRALSSNASSHLPMVRRPLARMAYASGSSLPYDAGHYTTCVNTEGAGYFTLAWHVDGRDIPVAELGLCLPAACRKADVEKLTGAVSNGGISAGAIANGTQEAVAKAEAMLRPFGTSFCARAGADSAAAAHCREYRAVIAVMDAAAAMANELASDDGGGGGVSLGPFTLGEDATVRLRVASSAEDRVGFFTNAKSGWAAFFAVVLVALVAVAVVGTALDAFEAAGGEARDGTVSEPLLGDEEDHGEESEEDHGEESEELVDAGDGGDRDGQSSRVPNQIADGLKMFSIRRNWPKLVAAPAEPSPTDCLNGMRVLSMVWIVLGHTMMMPAPLNGFDNPEDLVASFGARSEVWFMTVIGGQIAVDSFFFLGGFLIAYLGVRDLEKRGGKIPYGAMVLHRYIRITPAFAFTMVFYSQIVSRIGDGPFFVRYQQSVFRRCDNASWVTSLLYLHNFVPFDSDQVCMGWSWYLGCDMIFFVMSPGLLLLHHHRPKVMWTVMIAVALASSVLTVRSFISLSLPADLSYAMITELLDLIL</sequence>
<feature type="compositionally biased region" description="Acidic residues" evidence="1">
    <location>
        <begin position="283"/>
        <end position="306"/>
    </location>
</feature>
<dbReference type="AlphaFoldDB" id="C1EI37"/>
<dbReference type="Proteomes" id="UP000002009">
    <property type="component" value="Chromosome 15"/>
</dbReference>
<keyword evidence="2" id="KW-1133">Transmembrane helix</keyword>
<evidence type="ECO:0000259" key="4">
    <source>
        <dbReference type="Pfam" id="PF01757"/>
    </source>
</evidence>
<dbReference type="GO" id="GO:0016747">
    <property type="term" value="F:acyltransferase activity, transferring groups other than amino-acyl groups"/>
    <property type="evidence" value="ECO:0007669"/>
    <property type="project" value="InterPro"/>
</dbReference>
<feature type="transmembrane region" description="Helical" evidence="2">
    <location>
        <begin position="396"/>
        <end position="423"/>
    </location>
</feature>
<feature type="signal peptide" evidence="3">
    <location>
        <begin position="1"/>
        <end position="17"/>
    </location>
</feature>